<proteinExistence type="predicted"/>
<protein>
    <submittedName>
        <fullName evidence="1">Uncharacterized protein</fullName>
    </submittedName>
</protein>
<accession>A0A395H8V9</accession>
<dbReference type="Proteomes" id="UP000249402">
    <property type="component" value="Unassembled WGS sequence"/>
</dbReference>
<dbReference type="RefSeq" id="XP_025578336.1">
    <property type="nucleotide sequence ID" value="XM_025714656.1"/>
</dbReference>
<sequence length="152" mass="17151">MVRYIGMQFLYVSFDNLISLQNPFILIPVRCASPLCPASIRLYLVYLVSASSPSPITEQIWPLLASSPALLLSDINSIPHALRNSRAHGPSLLPRSERRLRAESVPVYLHVPSNSRCPPCRHRLLPHLQSAFAQTRPPPVIRLMRCTRLYTT</sequence>
<dbReference type="GeneID" id="37219521"/>
<evidence type="ECO:0000313" key="2">
    <source>
        <dbReference type="Proteomes" id="UP000249402"/>
    </source>
</evidence>
<dbReference type="AlphaFoldDB" id="A0A395H8V9"/>
<dbReference type="VEuPathDB" id="FungiDB:BO80DRAFT_253132"/>
<dbReference type="EMBL" id="KZ824425">
    <property type="protein sequence ID" value="RAL04009.1"/>
    <property type="molecule type" value="Genomic_DNA"/>
</dbReference>
<evidence type="ECO:0000313" key="1">
    <source>
        <dbReference type="EMBL" id="RAL04009.1"/>
    </source>
</evidence>
<reference evidence="1 2" key="1">
    <citation type="submission" date="2018-02" db="EMBL/GenBank/DDBJ databases">
        <title>The genomes of Aspergillus section Nigri reveals drivers in fungal speciation.</title>
        <authorList>
            <consortium name="DOE Joint Genome Institute"/>
            <person name="Vesth T.C."/>
            <person name="Nybo J."/>
            <person name="Theobald S."/>
            <person name="Brandl J."/>
            <person name="Frisvad J.C."/>
            <person name="Nielsen K.F."/>
            <person name="Lyhne E.K."/>
            <person name="Kogle M.E."/>
            <person name="Kuo A."/>
            <person name="Riley R."/>
            <person name="Clum A."/>
            <person name="Nolan M."/>
            <person name="Lipzen A."/>
            <person name="Salamov A."/>
            <person name="Henrissat B."/>
            <person name="Wiebenga A."/>
            <person name="De vries R.P."/>
            <person name="Grigoriev I.V."/>
            <person name="Mortensen U.H."/>
            <person name="Andersen M.R."/>
            <person name="Baker S.E."/>
        </authorList>
    </citation>
    <scope>NUCLEOTIDE SEQUENCE [LARGE SCALE GENOMIC DNA]</scope>
    <source>
        <strain evidence="1 2">CBS 121593</strain>
    </source>
</reference>
<keyword evidence="2" id="KW-1185">Reference proteome</keyword>
<name>A0A395H8V9_9EURO</name>
<gene>
    <name evidence="1" type="ORF">BO80DRAFT_253132</name>
</gene>
<organism evidence="1 2">
    <name type="scientific">Aspergillus ibericus CBS 121593</name>
    <dbReference type="NCBI Taxonomy" id="1448316"/>
    <lineage>
        <taxon>Eukaryota</taxon>
        <taxon>Fungi</taxon>
        <taxon>Dikarya</taxon>
        <taxon>Ascomycota</taxon>
        <taxon>Pezizomycotina</taxon>
        <taxon>Eurotiomycetes</taxon>
        <taxon>Eurotiomycetidae</taxon>
        <taxon>Eurotiales</taxon>
        <taxon>Aspergillaceae</taxon>
        <taxon>Aspergillus</taxon>
        <taxon>Aspergillus subgen. Circumdati</taxon>
    </lineage>
</organism>